<dbReference type="Gene3D" id="3.40.50.300">
    <property type="entry name" value="P-loop containing nucleotide triphosphate hydrolases"/>
    <property type="match status" value="1"/>
</dbReference>
<gene>
    <name evidence="6" type="primary">lolD_3</name>
    <name evidence="6" type="ORF">V22_23010</name>
</gene>
<evidence type="ECO:0000256" key="2">
    <source>
        <dbReference type="ARBA" id="ARBA00022741"/>
    </source>
</evidence>
<dbReference type="CDD" id="cd03255">
    <property type="entry name" value="ABC_MJ0796_LolCDE_FtsE"/>
    <property type="match status" value="1"/>
</dbReference>
<dbReference type="Proteomes" id="UP000319976">
    <property type="component" value="Chromosome"/>
</dbReference>
<dbReference type="SMART" id="SM00382">
    <property type="entry name" value="AAA"/>
    <property type="match status" value="1"/>
</dbReference>
<keyword evidence="3 6" id="KW-0067">ATP-binding</keyword>
<dbReference type="GO" id="GO:0022857">
    <property type="term" value="F:transmembrane transporter activity"/>
    <property type="evidence" value="ECO:0007669"/>
    <property type="project" value="TreeGrafter"/>
</dbReference>
<evidence type="ECO:0000256" key="1">
    <source>
        <dbReference type="ARBA" id="ARBA00022448"/>
    </source>
</evidence>
<dbReference type="GO" id="GO:0098796">
    <property type="term" value="C:membrane protein complex"/>
    <property type="evidence" value="ECO:0007669"/>
    <property type="project" value="UniProtKB-ARBA"/>
</dbReference>
<dbReference type="EC" id="3.6.3.-" evidence="6"/>
<dbReference type="EMBL" id="CP036316">
    <property type="protein sequence ID" value="QDT65055.1"/>
    <property type="molecule type" value="Genomic_DNA"/>
</dbReference>
<dbReference type="InterPro" id="IPR017871">
    <property type="entry name" value="ABC_transporter-like_CS"/>
</dbReference>
<reference evidence="6 7" key="1">
    <citation type="submission" date="2019-02" db="EMBL/GenBank/DDBJ databases">
        <title>Deep-cultivation of Planctomycetes and their phenomic and genomic characterization uncovers novel biology.</title>
        <authorList>
            <person name="Wiegand S."/>
            <person name="Jogler M."/>
            <person name="Boedeker C."/>
            <person name="Pinto D."/>
            <person name="Vollmers J."/>
            <person name="Rivas-Marin E."/>
            <person name="Kohn T."/>
            <person name="Peeters S.H."/>
            <person name="Heuer A."/>
            <person name="Rast P."/>
            <person name="Oberbeckmann S."/>
            <person name="Bunk B."/>
            <person name="Jeske O."/>
            <person name="Meyerdierks A."/>
            <person name="Storesund J.E."/>
            <person name="Kallscheuer N."/>
            <person name="Luecker S."/>
            <person name="Lage O.M."/>
            <person name="Pohl T."/>
            <person name="Merkel B.J."/>
            <person name="Hornburger P."/>
            <person name="Mueller R.-W."/>
            <person name="Bruemmer F."/>
            <person name="Labrenz M."/>
            <person name="Spormann A.M."/>
            <person name="Op den Camp H."/>
            <person name="Overmann J."/>
            <person name="Amann R."/>
            <person name="Jetten M.S.M."/>
            <person name="Mascher T."/>
            <person name="Medema M.H."/>
            <person name="Devos D.P."/>
            <person name="Kaster A.-K."/>
            <person name="Ovreas L."/>
            <person name="Rohde M."/>
            <person name="Galperin M.Y."/>
            <person name="Jogler C."/>
        </authorList>
    </citation>
    <scope>NUCLEOTIDE SEQUENCE [LARGE SCALE GENOMIC DNA]</scope>
    <source>
        <strain evidence="6 7">V22</strain>
    </source>
</reference>
<feature type="domain" description="ABC transporter" evidence="5">
    <location>
        <begin position="4"/>
        <end position="230"/>
    </location>
</feature>
<proteinExistence type="inferred from homology"/>
<accession>A0A517T9K2</accession>
<keyword evidence="2" id="KW-0547">Nucleotide-binding</keyword>
<dbReference type="PANTHER" id="PTHR24220">
    <property type="entry name" value="IMPORT ATP-BINDING PROTEIN"/>
    <property type="match status" value="1"/>
</dbReference>
<dbReference type="GO" id="GO:0016887">
    <property type="term" value="F:ATP hydrolysis activity"/>
    <property type="evidence" value="ECO:0007669"/>
    <property type="project" value="InterPro"/>
</dbReference>
<dbReference type="InterPro" id="IPR015854">
    <property type="entry name" value="ABC_transpr_LolD-like"/>
</dbReference>
<dbReference type="KEGG" id="chya:V22_23010"/>
<keyword evidence="1" id="KW-0813">Transport</keyword>
<evidence type="ECO:0000313" key="6">
    <source>
        <dbReference type="EMBL" id="QDT65055.1"/>
    </source>
</evidence>
<dbReference type="PANTHER" id="PTHR24220:SF689">
    <property type="entry name" value="LIPOPROTEIN-RELEASING SYSTEM ATP-BINDING PROTEIN LOLD"/>
    <property type="match status" value="1"/>
</dbReference>
<dbReference type="AlphaFoldDB" id="A0A517T9K2"/>
<evidence type="ECO:0000256" key="3">
    <source>
        <dbReference type="ARBA" id="ARBA00022840"/>
    </source>
</evidence>
<evidence type="ECO:0000256" key="4">
    <source>
        <dbReference type="ARBA" id="ARBA00038388"/>
    </source>
</evidence>
<protein>
    <submittedName>
        <fullName evidence="6">Lipoprotein-releasing system ATP-binding protein LolD</fullName>
        <ecNumber evidence="6">3.6.3.-</ecNumber>
    </submittedName>
</protein>
<comment type="similarity">
    <text evidence="4">Belongs to the ABC transporter superfamily. Macrolide exporter (TC 3.A.1.122) family.</text>
</comment>
<dbReference type="InterPro" id="IPR003593">
    <property type="entry name" value="AAA+_ATPase"/>
</dbReference>
<keyword evidence="6" id="KW-0378">Hydrolase</keyword>
<dbReference type="InterPro" id="IPR027417">
    <property type="entry name" value="P-loop_NTPase"/>
</dbReference>
<dbReference type="Pfam" id="PF00005">
    <property type="entry name" value="ABC_tran"/>
    <property type="match status" value="1"/>
</dbReference>
<keyword evidence="7" id="KW-1185">Reference proteome</keyword>
<evidence type="ECO:0000259" key="5">
    <source>
        <dbReference type="PROSITE" id="PS50893"/>
    </source>
</evidence>
<dbReference type="RefSeq" id="WP_145262731.1">
    <property type="nucleotide sequence ID" value="NZ_CP036316.1"/>
</dbReference>
<dbReference type="InterPro" id="IPR003439">
    <property type="entry name" value="ABC_transporter-like_ATP-bd"/>
</dbReference>
<keyword evidence="6" id="KW-0449">Lipoprotein</keyword>
<organism evidence="6 7">
    <name type="scientific">Calycomorphotria hydatis</name>
    <dbReference type="NCBI Taxonomy" id="2528027"/>
    <lineage>
        <taxon>Bacteria</taxon>
        <taxon>Pseudomonadati</taxon>
        <taxon>Planctomycetota</taxon>
        <taxon>Planctomycetia</taxon>
        <taxon>Planctomycetales</taxon>
        <taxon>Planctomycetaceae</taxon>
        <taxon>Calycomorphotria</taxon>
    </lineage>
</organism>
<dbReference type="PROSITE" id="PS50893">
    <property type="entry name" value="ABC_TRANSPORTER_2"/>
    <property type="match status" value="1"/>
</dbReference>
<dbReference type="PROSITE" id="PS00211">
    <property type="entry name" value="ABC_TRANSPORTER_1"/>
    <property type="match status" value="1"/>
</dbReference>
<dbReference type="GO" id="GO:0005886">
    <property type="term" value="C:plasma membrane"/>
    <property type="evidence" value="ECO:0007669"/>
    <property type="project" value="TreeGrafter"/>
</dbReference>
<dbReference type="SUPFAM" id="SSF52540">
    <property type="entry name" value="P-loop containing nucleoside triphosphate hydrolases"/>
    <property type="match status" value="1"/>
</dbReference>
<dbReference type="InterPro" id="IPR017911">
    <property type="entry name" value="MacB-like_ATP-bd"/>
</dbReference>
<dbReference type="OrthoDB" id="273392at2"/>
<sequence>MPLVEVHQLTKTFETGDESLTILQDLELSLEKGDAAVITGPSGSGKSTLLYIIGLLEQPTSGEVLLFGENPFEFSEPQQAKLRNDRIGFIFQDHHLLPQLTVLENVVLPLVAYRTVTSEDHQRAESLLERVGLSKRLKHRPAQLSGGERQRVALCRALINQPALLLADEPTGNLDTETAASVGTLLLELSKAEGTTLICVTHSVELASQFPKQFRLIDRRLQQQIDSPAH</sequence>
<name>A0A517T9K2_9PLAN</name>
<dbReference type="FunFam" id="3.40.50.300:FF:000032">
    <property type="entry name" value="Export ABC transporter ATP-binding protein"/>
    <property type="match status" value="1"/>
</dbReference>
<evidence type="ECO:0000313" key="7">
    <source>
        <dbReference type="Proteomes" id="UP000319976"/>
    </source>
</evidence>
<dbReference type="GO" id="GO:0005524">
    <property type="term" value="F:ATP binding"/>
    <property type="evidence" value="ECO:0007669"/>
    <property type="project" value="UniProtKB-KW"/>
</dbReference>